<dbReference type="SUPFAM" id="SSF55874">
    <property type="entry name" value="ATPase domain of HSP90 chaperone/DNA topoisomerase II/histidine kinase"/>
    <property type="match status" value="1"/>
</dbReference>
<dbReference type="Pfam" id="PF02518">
    <property type="entry name" value="HATPase_c"/>
    <property type="match status" value="1"/>
</dbReference>
<dbReference type="CDD" id="cd00082">
    <property type="entry name" value="HisKA"/>
    <property type="match status" value="1"/>
</dbReference>
<feature type="transmembrane region" description="Helical" evidence="12">
    <location>
        <begin position="12"/>
        <end position="34"/>
    </location>
</feature>
<comment type="subcellular location">
    <subcellularLocation>
        <location evidence="2">Cell membrane</location>
        <topology evidence="2">Multi-pass membrane protein</topology>
    </subcellularLocation>
</comment>
<dbReference type="InterPro" id="IPR003660">
    <property type="entry name" value="HAMP_dom"/>
</dbReference>
<keyword evidence="8" id="KW-0418">Kinase</keyword>
<dbReference type="CDD" id="cd06225">
    <property type="entry name" value="HAMP"/>
    <property type="match status" value="1"/>
</dbReference>
<dbReference type="EMBL" id="JBHTCE010000001">
    <property type="protein sequence ID" value="MFC7388789.1"/>
    <property type="molecule type" value="Genomic_DNA"/>
</dbReference>
<feature type="domain" description="Histidine kinase" evidence="13">
    <location>
        <begin position="429"/>
        <end position="643"/>
    </location>
</feature>
<keyword evidence="16" id="KW-1185">Reference proteome</keyword>
<dbReference type="SMART" id="SM00304">
    <property type="entry name" value="HAMP"/>
    <property type="match status" value="1"/>
</dbReference>
<evidence type="ECO:0000256" key="7">
    <source>
        <dbReference type="ARBA" id="ARBA00022741"/>
    </source>
</evidence>
<evidence type="ECO:0000256" key="1">
    <source>
        <dbReference type="ARBA" id="ARBA00000085"/>
    </source>
</evidence>
<evidence type="ECO:0000259" key="13">
    <source>
        <dbReference type="PROSITE" id="PS50109"/>
    </source>
</evidence>
<feature type="domain" description="HAMP" evidence="14">
    <location>
        <begin position="237"/>
        <end position="290"/>
    </location>
</feature>
<keyword evidence="7" id="KW-0547">Nucleotide-binding</keyword>
<evidence type="ECO:0000256" key="4">
    <source>
        <dbReference type="ARBA" id="ARBA00022475"/>
    </source>
</evidence>
<evidence type="ECO:0000256" key="2">
    <source>
        <dbReference type="ARBA" id="ARBA00004651"/>
    </source>
</evidence>
<evidence type="ECO:0000256" key="3">
    <source>
        <dbReference type="ARBA" id="ARBA00012438"/>
    </source>
</evidence>
<keyword evidence="9 15" id="KW-0067">ATP-binding</keyword>
<dbReference type="SUPFAM" id="SSF55785">
    <property type="entry name" value="PYP-like sensor domain (PAS domain)"/>
    <property type="match status" value="1"/>
</dbReference>
<dbReference type="InterPro" id="IPR035965">
    <property type="entry name" value="PAS-like_dom_sf"/>
</dbReference>
<dbReference type="InterPro" id="IPR003661">
    <property type="entry name" value="HisK_dim/P_dom"/>
</dbReference>
<keyword evidence="12" id="KW-1133">Transmembrane helix</keyword>
<evidence type="ECO:0000259" key="14">
    <source>
        <dbReference type="PROSITE" id="PS50885"/>
    </source>
</evidence>
<dbReference type="RefSeq" id="WP_214786304.1">
    <property type="nucleotide sequence ID" value="NZ_JANIEL010000005.1"/>
</dbReference>
<organism evidence="15 16">
    <name type="scientific">Exiguobacterium aestuarii</name>
    <dbReference type="NCBI Taxonomy" id="273527"/>
    <lineage>
        <taxon>Bacteria</taxon>
        <taxon>Bacillati</taxon>
        <taxon>Bacillota</taxon>
        <taxon>Bacilli</taxon>
        <taxon>Bacillales</taxon>
        <taxon>Bacillales Family XII. Incertae Sedis</taxon>
        <taxon>Exiguobacterium</taxon>
    </lineage>
</organism>
<dbReference type="InterPro" id="IPR003594">
    <property type="entry name" value="HATPase_dom"/>
</dbReference>
<comment type="caution">
    <text evidence="15">The sequence shown here is derived from an EMBL/GenBank/DDBJ whole genome shotgun (WGS) entry which is preliminary data.</text>
</comment>
<gene>
    <name evidence="15" type="ORF">ACFQO8_01460</name>
</gene>
<dbReference type="CDD" id="cd00075">
    <property type="entry name" value="HATPase"/>
    <property type="match status" value="1"/>
</dbReference>
<evidence type="ECO:0000256" key="6">
    <source>
        <dbReference type="ARBA" id="ARBA00022679"/>
    </source>
</evidence>
<keyword evidence="11 12" id="KW-0472">Membrane</keyword>
<comment type="catalytic activity">
    <reaction evidence="1">
        <text>ATP + protein L-histidine = ADP + protein N-phospho-L-histidine.</text>
        <dbReference type="EC" id="2.7.13.3"/>
    </reaction>
</comment>
<dbReference type="SMART" id="SM00387">
    <property type="entry name" value="HATPase_c"/>
    <property type="match status" value="1"/>
</dbReference>
<dbReference type="Gene3D" id="1.10.287.130">
    <property type="match status" value="1"/>
</dbReference>
<feature type="transmembrane region" description="Helical" evidence="12">
    <location>
        <begin position="215"/>
        <end position="237"/>
    </location>
</feature>
<proteinExistence type="predicted"/>
<dbReference type="Gene3D" id="3.30.565.10">
    <property type="entry name" value="Histidine kinase-like ATPase, C-terminal domain"/>
    <property type="match status" value="1"/>
</dbReference>
<dbReference type="SUPFAM" id="SSF47384">
    <property type="entry name" value="Homodimeric domain of signal transducing histidine kinase"/>
    <property type="match status" value="1"/>
</dbReference>
<evidence type="ECO:0000313" key="15">
    <source>
        <dbReference type="EMBL" id="MFC7388789.1"/>
    </source>
</evidence>
<dbReference type="InterPro" id="IPR036097">
    <property type="entry name" value="HisK_dim/P_sf"/>
</dbReference>
<dbReference type="SMART" id="SM00388">
    <property type="entry name" value="HisKA"/>
    <property type="match status" value="1"/>
</dbReference>
<dbReference type="InterPro" id="IPR004358">
    <property type="entry name" value="Sig_transdc_His_kin-like_C"/>
</dbReference>
<dbReference type="InterPro" id="IPR036890">
    <property type="entry name" value="HATPase_C_sf"/>
</dbReference>
<evidence type="ECO:0000256" key="5">
    <source>
        <dbReference type="ARBA" id="ARBA00022553"/>
    </source>
</evidence>
<evidence type="ECO:0000256" key="11">
    <source>
        <dbReference type="ARBA" id="ARBA00023136"/>
    </source>
</evidence>
<dbReference type="PANTHER" id="PTHR43711">
    <property type="entry name" value="TWO-COMPONENT HISTIDINE KINASE"/>
    <property type="match status" value="1"/>
</dbReference>
<dbReference type="Gene3D" id="6.10.340.10">
    <property type="match status" value="1"/>
</dbReference>
<dbReference type="PANTHER" id="PTHR43711:SF1">
    <property type="entry name" value="HISTIDINE KINASE 1"/>
    <property type="match status" value="1"/>
</dbReference>
<keyword evidence="4" id="KW-1003">Cell membrane</keyword>
<reference evidence="16" key="1">
    <citation type="journal article" date="2019" name="Int. J. Syst. Evol. Microbiol.">
        <title>The Global Catalogue of Microorganisms (GCM) 10K type strain sequencing project: providing services to taxonomists for standard genome sequencing and annotation.</title>
        <authorList>
            <consortium name="The Broad Institute Genomics Platform"/>
            <consortium name="The Broad Institute Genome Sequencing Center for Infectious Disease"/>
            <person name="Wu L."/>
            <person name="Ma J."/>
        </authorList>
    </citation>
    <scope>NUCLEOTIDE SEQUENCE [LARGE SCALE GENOMIC DNA]</scope>
    <source>
        <strain evidence="16">CCUG 55590</strain>
    </source>
</reference>
<dbReference type="InterPro" id="IPR050736">
    <property type="entry name" value="Sensor_HK_Regulatory"/>
</dbReference>
<keyword evidence="10" id="KW-0902">Two-component regulatory system</keyword>
<evidence type="ECO:0000313" key="16">
    <source>
        <dbReference type="Proteomes" id="UP001596439"/>
    </source>
</evidence>
<evidence type="ECO:0000256" key="8">
    <source>
        <dbReference type="ARBA" id="ARBA00022777"/>
    </source>
</evidence>
<protein>
    <recommendedName>
        <fullName evidence="3">histidine kinase</fullName>
        <ecNumber evidence="3">2.7.13.3</ecNumber>
    </recommendedName>
</protein>
<dbReference type="Pfam" id="PF00512">
    <property type="entry name" value="HisKA"/>
    <property type="match status" value="1"/>
</dbReference>
<sequence length="651" mass="74378">MKRWIEQRISRQVMTIFYILIALVTLTSVGTYFYTQQSIQQTTVQLERISEQRARATDLFETWQSMQYELRGHVLLGENALLEEVRTAQGNIDEQTTWFEEQANNEEEAQFAEDARLLFSIYTTRVMPALEQYVIAKQAGEIDESFLQMRTVGQFMPKNETSTQTRFKLNSSSAADMSASIVDMESVFTDYRANLDFQESELRNALSKQLVKAQWMWLLILLGALFLLFVGLQPYILRLTNQLQTLMVNSERLATNPSATLIPIKPLQNEVGQLSKSFNEMATSLRTQQDQVDLEREKTARILHTMRDSIVYTELKTNERFANSALFDLYEHPIPSTERGSLYPIAMYYPMFMNQIDDKEGLNQFTRRAKEEGMFDETFTYTMQEGQKTIRMYAEPIDLQNERVGVIFVSRDITQETEINQMKTELVATVSHELRTPLTSILGFSELLKSRQLDETKRERYLEMIASETKRLERLVSDLLDVQKMEAGMGTPEFKVESLYDLLSDLLEIHAGSTEQHLFHFDCDETLFVAGDPAQLRQVFSNILNNAIKYSPDGGNVTVDVTCEEDTIQIAITDEGLGLSEEDMTRIFDKFYRSASEASKRIGGTGLGLAICKEIVQLHGGTIGVRSQLGEGTTMIVELPMVDHVNEESSS</sequence>
<keyword evidence="6" id="KW-0808">Transferase</keyword>
<accession>A0ABW2PH70</accession>
<evidence type="ECO:0000256" key="10">
    <source>
        <dbReference type="ARBA" id="ARBA00023012"/>
    </source>
</evidence>
<dbReference type="GO" id="GO:0005524">
    <property type="term" value="F:ATP binding"/>
    <property type="evidence" value="ECO:0007669"/>
    <property type="project" value="UniProtKB-KW"/>
</dbReference>
<keyword evidence="12" id="KW-0812">Transmembrane</keyword>
<dbReference type="PRINTS" id="PR00344">
    <property type="entry name" value="BCTRLSENSOR"/>
</dbReference>
<dbReference type="PROSITE" id="PS50885">
    <property type="entry name" value="HAMP"/>
    <property type="match status" value="1"/>
</dbReference>
<name>A0ABW2PH70_9BACL</name>
<evidence type="ECO:0000256" key="12">
    <source>
        <dbReference type="SAM" id="Phobius"/>
    </source>
</evidence>
<dbReference type="Gene3D" id="3.30.450.20">
    <property type="entry name" value="PAS domain"/>
    <property type="match status" value="1"/>
</dbReference>
<dbReference type="EC" id="2.7.13.3" evidence="3"/>
<evidence type="ECO:0000256" key="9">
    <source>
        <dbReference type="ARBA" id="ARBA00022840"/>
    </source>
</evidence>
<dbReference type="PROSITE" id="PS50109">
    <property type="entry name" value="HIS_KIN"/>
    <property type="match status" value="1"/>
</dbReference>
<dbReference type="InterPro" id="IPR005467">
    <property type="entry name" value="His_kinase_dom"/>
</dbReference>
<dbReference type="Proteomes" id="UP001596439">
    <property type="component" value="Unassembled WGS sequence"/>
</dbReference>
<dbReference type="Pfam" id="PF00672">
    <property type="entry name" value="HAMP"/>
    <property type="match status" value="1"/>
</dbReference>
<keyword evidence="5" id="KW-0597">Phosphoprotein</keyword>